<dbReference type="SUPFAM" id="SSF52283">
    <property type="entry name" value="Formate/glycerate dehydrogenase catalytic domain-like"/>
    <property type="match status" value="1"/>
</dbReference>
<dbReference type="GO" id="GO:0051287">
    <property type="term" value="F:NAD binding"/>
    <property type="evidence" value="ECO:0007669"/>
    <property type="project" value="InterPro"/>
</dbReference>
<gene>
    <name evidence="6" type="ORF">IV73_GL000461</name>
</gene>
<proteinExistence type="inferred from homology"/>
<dbReference type="InterPro" id="IPR036291">
    <property type="entry name" value="NAD(P)-bd_dom_sf"/>
</dbReference>
<dbReference type="PANTHER" id="PTHR43026:SF1">
    <property type="entry name" value="2-HYDROXYACID DEHYDROGENASE HOMOLOG 1-RELATED"/>
    <property type="match status" value="1"/>
</dbReference>
<comment type="similarity">
    <text evidence="1 3">Belongs to the D-isomer specific 2-hydroxyacid dehydrogenase family.</text>
</comment>
<evidence type="ECO:0000256" key="3">
    <source>
        <dbReference type="RuleBase" id="RU003719"/>
    </source>
</evidence>
<evidence type="ECO:0000313" key="7">
    <source>
        <dbReference type="Proteomes" id="UP000051655"/>
    </source>
</evidence>
<evidence type="ECO:0000256" key="1">
    <source>
        <dbReference type="ARBA" id="ARBA00005854"/>
    </source>
</evidence>
<dbReference type="Pfam" id="PF02826">
    <property type="entry name" value="2-Hacid_dh_C"/>
    <property type="match status" value="1"/>
</dbReference>
<organism evidence="6 7">
    <name type="scientific">Weissella kandleri</name>
    <dbReference type="NCBI Taxonomy" id="1616"/>
    <lineage>
        <taxon>Bacteria</taxon>
        <taxon>Bacillati</taxon>
        <taxon>Bacillota</taxon>
        <taxon>Bacilli</taxon>
        <taxon>Lactobacillales</taxon>
        <taxon>Lactobacillaceae</taxon>
        <taxon>Weissella</taxon>
    </lineage>
</organism>
<dbReference type="Gene3D" id="3.40.50.720">
    <property type="entry name" value="NAD(P)-binding Rossmann-like Domain"/>
    <property type="match status" value="2"/>
</dbReference>
<dbReference type="EMBL" id="JQBP01000002">
    <property type="protein sequence ID" value="KRN75298.1"/>
    <property type="molecule type" value="Genomic_DNA"/>
</dbReference>
<dbReference type="Pfam" id="PF00389">
    <property type="entry name" value="2-Hacid_dh"/>
    <property type="match status" value="1"/>
</dbReference>
<dbReference type="InterPro" id="IPR006139">
    <property type="entry name" value="D-isomer_2_OHA_DH_cat_dom"/>
</dbReference>
<comment type="caution">
    <text evidence="6">The sequence shown here is derived from an EMBL/GenBank/DDBJ whole genome shotgun (WGS) entry which is preliminary data.</text>
</comment>
<evidence type="ECO:0000259" key="5">
    <source>
        <dbReference type="Pfam" id="PF02826"/>
    </source>
</evidence>
<dbReference type="InterPro" id="IPR006140">
    <property type="entry name" value="D-isomer_DH_NAD-bd"/>
</dbReference>
<dbReference type="InterPro" id="IPR058205">
    <property type="entry name" value="D-LDH-like"/>
</dbReference>
<dbReference type="GO" id="GO:0008720">
    <property type="term" value="F:D-lactate dehydrogenase (NAD+) activity"/>
    <property type="evidence" value="ECO:0007669"/>
    <property type="project" value="TreeGrafter"/>
</dbReference>
<dbReference type="PROSITE" id="PS00065">
    <property type="entry name" value="D_2_HYDROXYACID_DH_1"/>
    <property type="match status" value="1"/>
</dbReference>
<sequence>MMKIIAFGIREDEQVAVDAWVAKHPDVQVDTTNELLTPETAPMAAGYDVVNILQAGVPVGEATLKQLADLGIHILTLRNVGTDDLDFEMLKKYNFHVSNVPRYSPNAIAEHAMIQMARLFRHMKQMDIKVYRHDLAWAPTIGREVRKQTIGIVGTGNIGRVAIQIAQGFGAKVIAYDKYQNPELAAKGLYVDTLDELLAQADGISLHVPGIPENHYLINPDSIAKMKDHAVIVNAGRGNLVDTDAVIAALDSGKLDGFAMDTYEDEGGLFNVDWAGQDFPDPRVADLITRENVIVSPHTAFYTWTASEEMVEQSLDAGLAFFNGETPEQVVKF</sequence>
<feature type="domain" description="D-isomer specific 2-hydroxyacid dehydrogenase NAD-binding" evidence="5">
    <location>
        <begin position="115"/>
        <end position="300"/>
    </location>
</feature>
<dbReference type="PANTHER" id="PTHR43026">
    <property type="entry name" value="2-HYDROXYACID DEHYDROGENASE HOMOLOG 1-RELATED"/>
    <property type="match status" value="1"/>
</dbReference>
<dbReference type="STRING" id="1616.IV73_GL000461"/>
<protein>
    <recommendedName>
        <fullName evidence="8">D-lactate dehydrogenase</fullName>
    </recommendedName>
</protein>
<evidence type="ECO:0008006" key="8">
    <source>
        <dbReference type="Google" id="ProtNLM"/>
    </source>
</evidence>
<keyword evidence="7" id="KW-1185">Reference proteome</keyword>
<accession>A0A0R2JD73</accession>
<dbReference type="SUPFAM" id="SSF51735">
    <property type="entry name" value="NAD(P)-binding Rossmann-fold domains"/>
    <property type="match status" value="1"/>
</dbReference>
<evidence type="ECO:0000313" key="6">
    <source>
        <dbReference type="EMBL" id="KRN75298.1"/>
    </source>
</evidence>
<dbReference type="InterPro" id="IPR029752">
    <property type="entry name" value="D-isomer_DH_CS1"/>
</dbReference>
<keyword evidence="3" id="KW-0560">Oxidoreductase</keyword>
<dbReference type="Proteomes" id="UP000051655">
    <property type="component" value="Unassembled WGS sequence"/>
</dbReference>
<dbReference type="CDD" id="cd12186">
    <property type="entry name" value="LDH"/>
    <property type="match status" value="1"/>
</dbReference>
<dbReference type="PATRIC" id="fig|1616.3.peg.477"/>
<evidence type="ECO:0000259" key="4">
    <source>
        <dbReference type="Pfam" id="PF00389"/>
    </source>
</evidence>
<keyword evidence="2" id="KW-0520">NAD</keyword>
<reference evidence="6 7" key="1">
    <citation type="journal article" date="2015" name="Genome Announc.">
        <title>Expanding the biotechnology potential of lactobacilli through comparative genomics of 213 strains and associated genera.</title>
        <authorList>
            <person name="Sun Z."/>
            <person name="Harris H.M."/>
            <person name="McCann A."/>
            <person name="Guo C."/>
            <person name="Argimon S."/>
            <person name="Zhang W."/>
            <person name="Yang X."/>
            <person name="Jeffery I.B."/>
            <person name="Cooney J.C."/>
            <person name="Kagawa T.F."/>
            <person name="Liu W."/>
            <person name="Song Y."/>
            <person name="Salvetti E."/>
            <person name="Wrobel A."/>
            <person name="Rasinkangas P."/>
            <person name="Parkhill J."/>
            <person name="Rea M.C."/>
            <person name="O'Sullivan O."/>
            <person name="Ritari J."/>
            <person name="Douillard F.P."/>
            <person name="Paul Ross R."/>
            <person name="Yang R."/>
            <person name="Briner A.E."/>
            <person name="Felis G.E."/>
            <person name="de Vos W.M."/>
            <person name="Barrangou R."/>
            <person name="Klaenhammer T.R."/>
            <person name="Caufield P.W."/>
            <person name="Cui Y."/>
            <person name="Zhang H."/>
            <person name="O'Toole P.W."/>
        </authorList>
    </citation>
    <scope>NUCLEOTIDE SEQUENCE [LARGE SCALE GENOMIC DNA]</scope>
    <source>
        <strain evidence="6 7">DSM 20593</strain>
    </source>
</reference>
<evidence type="ECO:0000256" key="2">
    <source>
        <dbReference type="ARBA" id="ARBA00023027"/>
    </source>
</evidence>
<dbReference type="AlphaFoldDB" id="A0A0R2JD73"/>
<name>A0A0R2JD73_9LACO</name>
<feature type="domain" description="D-isomer specific 2-hydroxyacid dehydrogenase catalytic" evidence="4">
    <location>
        <begin position="25"/>
        <end position="332"/>
    </location>
</feature>